<name>A0AAQ1GDB7_9BURK</name>
<reference evidence="1 2" key="1">
    <citation type="submission" date="2016-10" db="EMBL/GenBank/DDBJ databases">
        <authorList>
            <person name="Varghese N."/>
            <person name="Submissions S."/>
        </authorList>
    </citation>
    <scope>NUCLEOTIDE SEQUENCE [LARGE SCALE GENOMIC DNA]</scope>
    <source>
        <strain evidence="1 2">LMG 22274</strain>
    </source>
</reference>
<dbReference type="RefSeq" id="WP_074982332.1">
    <property type="nucleotide sequence ID" value="NZ_CADFGN010000007.1"/>
</dbReference>
<evidence type="ECO:0008006" key="3">
    <source>
        <dbReference type="Google" id="ProtNLM"/>
    </source>
</evidence>
<dbReference type="AlphaFoldDB" id="A0AAQ1GDB7"/>
<sequence>MPTLDDLLNEPNTPLVRRAANKADLRAWIGEADKKLRDARNTDISESTRMDAAYDAVFFCALGVLSTQGCRATARPGHHVKVLEAAAIVMKTPQRLQDSVEALQDWRNRKDVAAFLATEGDVAEAIETAQTYQAKVFDWLQANAATLLK</sequence>
<organism evidence="1 2">
    <name type="scientific">Paraburkholderia tropica</name>
    <dbReference type="NCBI Taxonomy" id="92647"/>
    <lineage>
        <taxon>Bacteria</taxon>
        <taxon>Pseudomonadati</taxon>
        <taxon>Pseudomonadota</taxon>
        <taxon>Betaproteobacteria</taxon>
        <taxon>Burkholderiales</taxon>
        <taxon>Burkholderiaceae</taxon>
        <taxon>Paraburkholderia</taxon>
    </lineage>
</organism>
<evidence type="ECO:0000313" key="2">
    <source>
        <dbReference type="Proteomes" id="UP000183529"/>
    </source>
</evidence>
<dbReference type="Gene3D" id="1.20.120.330">
    <property type="entry name" value="Nucleotidyltransferases domain 2"/>
    <property type="match status" value="1"/>
</dbReference>
<comment type="caution">
    <text evidence="1">The sequence shown here is derived from an EMBL/GenBank/DDBJ whole genome shotgun (WGS) entry which is preliminary data.</text>
</comment>
<dbReference type="Proteomes" id="UP000183529">
    <property type="component" value="Unassembled WGS sequence"/>
</dbReference>
<accession>A0AAQ1GDB7</accession>
<proteinExistence type="predicted"/>
<gene>
    <name evidence="1" type="ORF">SAMN05216550_10469</name>
</gene>
<dbReference type="EMBL" id="FNZM01000004">
    <property type="protein sequence ID" value="SEJ34024.1"/>
    <property type="molecule type" value="Genomic_DNA"/>
</dbReference>
<protein>
    <recommendedName>
        <fullName evidence="3">DNA-binding protein</fullName>
    </recommendedName>
</protein>
<evidence type="ECO:0000313" key="1">
    <source>
        <dbReference type="EMBL" id="SEJ34024.1"/>
    </source>
</evidence>